<dbReference type="AlphaFoldDB" id="A0A8T0NT75"/>
<protein>
    <submittedName>
        <fullName evidence="1">Uncharacterized protein</fullName>
    </submittedName>
</protein>
<comment type="caution">
    <text evidence="1">The sequence shown here is derived from an EMBL/GenBank/DDBJ whole genome shotgun (WGS) entry which is preliminary data.</text>
</comment>
<name>A0A8T0NT75_PANVG</name>
<gene>
    <name evidence="1" type="ORF">PVAP13_9KG380900</name>
</gene>
<evidence type="ECO:0000313" key="1">
    <source>
        <dbReference type="EMBL" id="KAG2551172.1"/>
    </source>
</evidence>
<keyword evidence="2" id="KW-1185">Reference proteome</keyword>
<sequence>MVRHFHGGLQSKAENLMLEKGENKEYLPIKGLTTFTKATAELLLGADNPVIKQGLFL</sequence>
<dbReference type="Gene3D" id="3.40.640.10">
    <property type="entry name" value="Type I PLP-dependent aspartate aminotransferase-like (Major domain)"/>
    <property type="match status" value="1"/>
</dbReference>
<proteinExistence type="predicted"/>
<reference evidence="1" key="1">
    <citation type="submission" date="2020-05" db="EMBL/GenBank/DDBJ databases">
        <title>WGS assembly of Panicum virgatum.</title>
        <authorList>
            <person name="Lovell J.T."/>
            <person name="Jenkins J."/>
            <person name="Shu S."/>
            <person name="Juenger T.E."/>
            <person name="Schmutz J."/>
        </authorList>
    </citation>
    <scope>NUCLEOTIDE SEQUENCE</scope>
    <source>
        <strain evidence="1">AP13</strain>
    </source>
</reference>
<dbReference type="EMBL" id="CM029053">
    <property type="protein sequence ID" value="KAG2551172.1"/>
    <property type="molecule type" value="Genomic_DNA"/>
</dbReference>
<accession>A0A8T0NT75</accession>
<dbReference type="Proteomes" id="UP000823388">
    <property type="component" value="Chromosome 9K"/>
</dbReference>
<evidence type="ECO:0000313" key="2">
    <source>
        <dbReference type="Proteomes" id="UP000823388"/>
    </source>
</evidence>
<dbReference type="InterPro" id="IPR015421">
    <property type="entry name" value="PyrdxlP-dep_Trfase_major"/>
</dbReference>
<organism evidence="1 2">
    <name type="scientific">Panicum virgatum</name>
    <name type="common">Blackwell switchgrass</name>
    <dbReference type="NCBI Taxonomy" id="38727"/>
    <lineage>
        <taxon>Eukaryota</taxon>
        <taxon>Viridiplantae</taxon>
        <taxon>Streptophyta</taxon>
        <taxon>Embryophyta</taxon>
        <taxon>Tracheophyta</taxon>
        <taxon>Spermatophyta</taxon>
        <taxon>Magnoliopsida</taxon>
        <taxon>Liliopsida</taxon>
        <taxon>Poales</taxon>
        <taxon>Poaceae</taxon>
        <taxon>PACMAD clade</taxon>
        <taxon>Panicoideae</taxon>
        <taxon>Panicodae</taxon>
        <taxon>Paniceae</taxon>
        <taxon>Panicinae</taxon>
        <taxon>Panicum</taxon>
        <taxon>Panicum sect. Hiantes</taxon>
    </lineage>
</organism>